<dbReference type="Proteomes" id="UP000316855">
    <property type="component" value="Chromosome"/>
</dbReference>
<dbReference type="InterPro" id="IPR005625">
    <property type="entry name" value="PepSY-ass_TM"/>
</dbReference>
<protein>
    <submittedName>
        <fullName evidence="3">PepSY-associated TM helix</fullName>
    </submittedName>
</protein>
<accession>A0A517VAL7</accession>
<proteinExistence type="predicted"/>
<evidence type="ECO:0000313" key="3">
    <source>
        <dbReference type="EMBL" id="QDT90036.1"/>
    </source>
</evidence>
<dbReference type="InterPro" id="IPR025711">
    <property type="entry name" value="PepSY"/>
</dbReference>
<feature type="transmembrane region" description="Helical" evidence="1">
    <location>
        <begin position="16"/>
        <end position="37"/>
    </location>
</feature>
<name>A0A517VAL7_9PLAN</name>
<dbReference type="AlphaFoldDB" id="A0A517VAL7"/>
<feature type="transmembrane region" description="Helical" evidence="1">
    <location>
        <begin position="147"/>
        <end position="168"/>
    </location>
</feature>
<gene>
    <name evidence="3" type="ORF">Pan161_16690</name>
</gene>
<evidence type="ECO:0000313" key="4">
    <source>
        <dbReference type="Proteomes" id="UP000316855"/>
    </source>
</evidence>
<sequence precursor="true">MLNHRLRRLWVITHRWLGLTVGLLFVIIGLTGSLLVFHHTIDEWLNPQILLTEESDSIRSVDEVLEAAELSATDPGLQLFFAEPPRTSLGVWTVWFRNTADKEAGFTQIYVDPSSAQVTGQRVWGEYLMTWLYSLHYKLLSGRPGEIIVGMCGLILMVSVASGVYLWWPLWRHSWRAAFAIRSGRRFQYDLHKSTGVIAAVLLLVISFTGVYMIFPAWIRPCVLAVLKEETPRTENKKSTPVITGKRIEVSQATAIARSLFPDAEFKRVKLPSKPQDSFEVRLRQKGEVRKSSGNSRVWIDQFNGEVLAVRDWNQRSAADAFFAWQFPLHNGEAFGLAGRWIVFVSGLLPAVLYVTGLLVWWRRRRSLRSHTPTQLELQESK</sequence>
<keyword evidence="4" id="KW-1185">Reference proteome</keyword>
<dbReference type="KEGG" id="gax:Pan161_16690"/>
<organism evidence="3 4">
    <name type="scientific">Gimesia algae</name>
    <dbReference type="NCBI Taxonomy" id="2527971"/>
    <lineage>
        <taxon>Bacteria</taxon>
        <taxon>Pseudomonadati</taxon>
        <taxon>Planctomycetota</taxon>
        <taxon>Planctomycetia</taxon>
        <taxon>Planctomycetales</taxon>
        <taxon>Planctomycetaceae</taxon>
        <taxon>Gimesia</taxon>
    </lineage>
</organism>
<keyword evidence="1" id="KW-0472">Membrane</keyword>
<reference evidence="3 4" key="1">
    <citation type="submission" date="2019-02" db="EMBL/GenBank/DDBJ databases">
        <title>Deep-cultivation of Planctomycetes and their phenomic and genomic characterization uncovers novel biology.</title>
        <authorList>
            <person name="Wiegand S."/>
            <person name="Jogler M."/>
            <person name="Boedeker C."/>
            <person name="Pinto D."/>
            <person name="Vollmers J."/>
            <person name="Rivas-Marin E."/>
            <person name="Kohn T."/>
            <person name="Peeters S.H."/>
            <person name="Heuer A."/>
            <person name="Rast P."/>
            <person name="Oberbeckmann S."/>
            <person name="Bunk B."/>
            <person name="Jeske O."/>
            <person name="Meyerdierks A."/>
            <person name="Storesund J.E."/>
            <person name="Kallscheuer N."/>
            <person name="Luecker S."/>
            <person name="Lage O.M."/>
            <person name="Pohl T."/>
            <person name="Merkel B.J."/>
            <person name="Hornburger P."/>
            <person name="Mueller R.-W."/>
            <person name="Bruemmer F."/>
            <person name="Labrenz M."/>
            <person name="Spormann A.M."/>
            <person name="Op den Camp H."/>
            <person name="Overmann J."/>
            <person name="Amann R."/>
            <person name="Jetten M.S.M."/>
            <person name="Mascher T."/>
            <person name="Medema M.H."/>
            <person name="Devos D.P."/>
            <person name="Kaster A.-K."/>
            <person name="Ovreas L."/>
            <person name="Rohde M."/>
            <person name="Galperin M.Y."/>
            <person name="Jogler C."/>
        </authorList>
    </citation>
    <scope>NUCLEOTIDE SEQUENCE [LARGE SCALE GENOMIC DNA]</scope>
    <source>
        <strain evidence="3 4">Pan161</strain>
    </source>
</reference>
<evidence type="ECO:0000259" key="2">
    <source>
        <dbReference type="Pfam" id="PF03413"/>
    </source>
</evidence>
<dbReference type="RefSeq" id="WP_145225718.1">
    <property type="nucleotide sequence ID" value="NZ_CP036343.1"/>
</dbReference>
<dbReference type="PANTHER" id="PTHR34219:SF3">
    <property type="entry name" value="BLL7967 PROTEIN"/>
    <property type="match status" value="1"/>
</dbReference>
<feature type="transmembrane region" description="Helical" evidence="1">
    <location>
        <begin position="195"/>
        <end position="219"/>
    </location>
</feature>
<dbReference type="OrthoDB" id="9776609at2"/>
<dbReference type="Pfam" id="PF03413">
    <property type="entry name" value="PepSY"/>
    <property type="match status" value="1"/>
</dbReference>
<keyword evidence="1" id="KW-0812">Transmembrane</keyword>
<keyword evidence="1" id="KW-1133">Transmembrane helix</keyword>
<dbReference type="PANTHER" id="PTHR34219">
    <property type="entry name" value="IRON-REGULATED INNER MEMBRANE PROTEIN-RELATED"/>
    <property type="match status" value="1"/>
</dbReference>
<feature type="domain" description="PepSY" evidence="2">
    <location>
        <begin position="248"/>
        <end position="310"/>
    </location>
</feature>
<dbReference type="EMBL" id="CP036343">
    <property type="protein sequence ID" value="QDT90036.1"/>
    <property type="molecule type" value="Genomic_DNA"/>
</dbReference>
<evidence type="ECO:0000256" key="1">
    <source>
        <dbReference type="SAM" id="Phobius"/>
    </source>
</evidence>
<dbReference type="Pfam" id="PF03929">
    <property type="entry name" value="PepSY_TM"/>
    <property type="match status" value="1"/>
</dbReference>
<feature type="transmembrane region" description="Helical" evidence="1">
    <location>
        <begin position="341"/>
        <end position="362"/>
    </location>
</feature>